<dbReference type="HOGENOM" id="CLU_3290757_0_0_5"/>
<dbReference type="EMBL" id="CP001678">
    <property type="protein sequence ID" value="ACT58121.1"/>
    <property type="molecule type" value="Genomic_DNA"/>
</dbReference>
<keyword evidence="2" id="KW-1185">Reference proteome</keyword>
<evidence type="ECO:0000313" key="1">
    <source>
        <dbReference type="EMBL" id="ACT58121.1"/>
    </source>
</evidence>
<dbReference type="Proteomes" id="UP000002745">
    <property type="component" value="Chromosome"/>
</dbReference>
<evidence type="ECO:0000313" key="2">
    <source>
        <dbReference type="Proteomes" id="UP000002745"/>
    </source>
</evidence>
<gene>
    <name evidence="1" type="ordered locus">Hbal_0419</name>
</gene>
<dbReference type="RefSeq" id="WP_015826271.1">
    <property type="nucleotide sequence ID" value="NC_012982.1"/>
</dbReference>
<organism evidence="1 2">
    <name type="scientific">Hirschia baltica (strain ATCC 49814 / DSM 5838 / IFAM 1418)</name>
    <dbReference type="NCBI Taxonomy" id="582402"/>
    <lineage>
        <taxon>Bacteria</taxon>
        <taxon>Pseudomonadati</taxon>
        <taxon>Pseudomonadota</taxon>
        <taxon>Alphaproteobacteria</taxon>
        <taxon>Hyphomonadales</taxon>
        <taxon>Hyphomonadaceae</taxon>
        <taxon>Hirschia</taxon>
    </lineage>
</organism>
<reference evidence="2" key="1">
    <citation type="journal article" date="2011" name="J. Bacteriol.">
        <title>Genome sequences of eight morphologically diverse alphaproteobacteria.</title>
        <authorList>
            <consortium name="US DOE Joint Genome Institute"/>
            <person name="Brown P.J."/>
            <person name="Kysela D.T."/>
            <person name="Buechlein A."/>
            <person name="Hemmerich C."/>
            <person name="Brun Y.V."/>
        </authorList>
    </citation>
    <scope>NUCLEOTIDE SEQUENCE [LARGE SCALE GENOMIC DNA]</scope>
    <source>
        <strain evidence="2">ATCC 49814 / DSM 5838 / IFAM 1418</strain>
    </source>
</reference>
<proteinExistence type="predicted"/>
<accession>C6XMH8</accession>
<dbReference type="KEGG" id="hba:Hbal_0419"/>
<name>C6XMH8_HIRBI</name>
<sequence>MTREEIEKPVSIAQDTCLRRHERTGFEAWFLHALRLIPDG</sequence>
<protein>
    <submittedName>
        <fullName evidence="1">Uncharacterized protein</fullName>
    </submittedName>
</protein>
<dbReference type="AlphaFoldDB" id="C6XMH8"/>